<feature type="region of interest" description="Disordered" evidence="1">
    <location>
        <begin position="172"/>
        <end position="281"/>
    </location>
</feature>
<keyword evidence="3" id="KW-1185">Reference proteome</keyword>
<evidence type="ECO:0000256" key="1">
    <source>
        <dbReference type="SAM" id="MobiDB-lite"/>
    </source>
</evidence>
<feature type="compositionally biased region" description="Acidic residues" evidence="1">
    <location>
        <begin position="248"/>
        <end position="259"/>
    </location>
</feature>
<dbReference type="Proteomes" id="UP001049176">
    <property type="component" value="Chromosome 10"/>
</dbReference>
<dbReference type="RefSeq" id="XP_043002725.1">
    <property type="nucleotide sequence ID" value="XM_043159126.1"/>
</dbReference>
<feature type="compositionally biased region" description="Basic and acidic residues" evidence="1">
    <location>
        <begin position="200"/>
        <end position="213"/>
    </location>
</feature>
<dbReference type="OrthoDB" id="10681542at2759"/>
<sequence>MCHQPQWQATFGETYKLDQVAGRKPIITTFSSVLTSLNIISVESAITEILTLPMMNLPIMKDLIRQKTKDINRRDALGDWQELFLSLPRVPVGFFREMTEFAAPPSTPVSAVFSVSNTYTPSGRVSDSDADPNKKHNVEDSRPQVLCLSQPPLLDRVCDKLYETVDSEEECFADDERVEGNSGELSDDGSDSDGFSEGEAAYHDHDRKSRSESLQEVVLSTVEPPAHQKCGTEDTEGESGPIWANESTLDEESELEEGEISDRTTARRTTFTDDSVEELPNPISNAYDDDSDPPFFINPWNHDATPYLGEHPTTRTAPEYHAVLDEARYYFIERTREAHRSVLTSESIGPLTPIPSPSSSQGEEKIQLPPLLNLPPYPRRVERLPSFNTLVIASGVALTGYTVEGKAKNDVQTKKHAFEATATAEKTVRRGAIPETFHPPFSSVRQ</sequence>
<dbReference type="GeneID" id="66071300"/>
<protein>
    <submittedName>
        <fullName evidence="2">Uncharacterized protein</fullName>
    </submittedName>
</protein>
<comment type="caution">
    <text evidence="2">The sequence shown here is derived from an EMBL/GenBank/DDBJ whole genome shotgun (WGS) entry which is preliminary data.</text>
</comment>
<proteinExistence type="predicted"/>
<dbReference type="AlphaFoldDB" id="A0A9P7UNQ8"/>
<gene>
    <name evidence="2" type="ORF">E1B28_002224</name>
</gene>
<feature type="compositionally biased region" description="Basic and acidic residues" evidence="1">
    <location>
        <begin position="131"/>
        <end position="142"/>
    </location>
</feature>
<reference evidence="2" key="1">
    <citation type="journal article" date="2021" name="Genome Biol. Evol.">
        <title>The assembled and annotated genome of the fairy-ring fungus Marasmius oreades.</title>
        <authorList>
            <person name="Hiltunen M."/>
            <person name="Ament-Velasquez S.L."/>
            <person name="Johannesson H."/>
        </authorList>
    </citation>
    <scope>NUCLEOTIDE SEQUENCE</scope>
    <source>
        <strain evidence="2">03SP1</strain>
    </source>
</reference>
<dbReference type="EMBL" id="CM032190">
    <property type="protein sequence ID" value="KAG7086254.1"/>
    <property type="molecule type" value="Genomic_DNA"/>
</dbReference>
<dbReference type="KEGG" id="more:E1B28_002224"/>
<feature type="compositionally biased region" description="Acidic residues" evidence="1">
    <location>
        <begin position="185"/>
        <end position="196"/>
    </location>
</feature>
<organism evidence="2 3">
    <name type="scientific">Marasmius oreades</name>
    <name type="common">fairy-ring Marasmius</name>
    <dbReference type="NCBI Taxonomy" id="181124"/>
    <lineage>
        <taxon>Eukaryota</taxon>
        <taxon>Fungi</taxon>
        <taxon>Dikarya</taxon>
        <taxon>Basidiomycota</taxon>
        <taxon>Agaricomycotina</taxon>
        <taxon>Agaricomycetes</taxon>
        <taxon>Agaricomycetidae</taxon>
        <taxon>Agaricales</taxon>
        <taxon>Marasmiineae</taxon>
        <taxon>Marasmiaceae</taxon>
        <taxon>Marasmius</taxon>
    </lineage>
</organism>
<evidence type="ECO:0000313" key="3">
    <source>
        <dbReference type="Proteomes" id="UP001049176"/>
    </source>
</evidence>
<accession>A0A9P7UNQ8</accession>
<name>A0A9P7UNQ8_9AGAR</name>
<evidence type="ECO:0000313" key="2">
    <source>
        <dbReference type="EMBL" id="KAG7086254.1"/>
    </source>
</evidence>
<feature type="region of interest" description="Disordered" evidence="1">
    <location>
        <begin position="120"/>
        <end position="143"/>
    </location>
</feature>